<feature type="region of interest" description="Disordered" evidence="2">
    <location>
        <begin position="43"/>
        <end position="82"/>
    </location>
</feature>
<gene>
    <name evidence="6" type="ORF">JI751_05650</name>
</gene>
<dbReference type="SMART" id="SM00606">
    <property type="entry name" value="CBD_IV"/>
    <property type="match status" value="1"/>
</dbReference>
<dbReference type="InterPro" id="IPR012938">
    <property type="entry name" value="Glc/Sorbosone_DH"/>
</dbReference>
<keyword evidence="1 3" id="KW-0732">Signal</keyword>
<dbReference type="PANTHER" id="PTHR40469:SF2">
    <property type="entry name" value="GALACTOSE-BINDING DOMAIN-LIKE SUPERFAMILY PROTEIN"/>
    <property type="match status" value="1"/>
</dbReference>
<dbReference type="PROSITE" id="PS51175">
    <property type="entry name" value="CBM6"/>
    <property type="match status" value="1"/>
</dbReference>
<evidence type="ECO:0000313" key="6">
    <source>
        <dbReference type="EMBL" id="MBL0747088.1"/>
    </source>
</evidence>
<dbReference type="SUPFAM" id="SSF49299">
    <property type="entry name" value="PKD domain"/>
    <property type="match status" value="2"/>
</dbReference>
<dbReference type="InterPro" id="IPR035986">
    <property type="entry name" value="PKD_dom_sf"/>
</dbReference>
<dbReference type="InterPro" id="IPR005084">
    <property type="entry name" value="CBM6"/>
</dbReference>
<reference evidence="6 7" key="1">
    <citation type="submission" date="2021-01" db="EMBL/GenBank/DDBJ databases">
        <title>Genome seq and assembly of Nocardiodes sp. G10.</title>
        <authorList>
            <person name="Chhetri G."/>
        </authorList>
    </citation>
    <scope>NUCLEOTIDE SEQUENCE [LARGE SCALE GENOMIC DNA]</scope>
    <source>
        <strain evidence="6 7">G10</strain>
    </source>
</reference>
<feature type="chain" id="PRO_5046424115" evidence="3">
    <location>
        <begin position="42"/>
        <end position="2285"/>
    </location>
</feature>
<proteinExistence type="predicted"/>
<dbReference type="PANTHER" id="PTHR40469">
    <property type="entry name" value="SECRETED GLYCOSYL HYDROLASE"/>
    <property type="match status" value="1"/>
</dbReference>
<dbReference type="Pfam" id="PF06283">
    <property type="entry name" value="ThuA"/>
    <property type="match status" value="1"/>
</dbReference>
<evidence type="ECO:0000256" key="1">
    <source>
        <dbReference type="ARBA" id="ARBA00022729"/>
    </source>
</evidence>
<accession>A0ABS1L6M3</accession>
<keyword evidence="7" id="KW-1185">Reference proteome</keyword>
<feature type="compositionally biased region" description="Basic and acidic residues" evidence="2">
    <location>
        <begin position="60"/>
        <end position="69"/>
    </location>
</feature>
<evidence type="ECO:0000256" key="3">
    <source>
        <dbReference type="SAM" id="SignalP"/>
    </source>
</evidence>
<dbReference type="Gene3D" id="2.60.120.260">
    <property type="entry name" value="Galactose-binding domain-like"/>
    <property type="match status" value="1"/>
</dbReference>
<evidence type="ECO:0000313" key="7">
    <source>
        <dbReference type="Proteomes" id="UP000636918"/>
    </source>
</evidence>
<protein>
    <submittedName>
        <fullName evidence="6">ThuA domain-containing protein</fullName>
    </submittedName>
</protein>
<comment type="caution">
    <text evidence="6">The sequence shown here is derived from an EMBL/GenBank/DDBJ whole genome shotgun (WGS) entry which is preliminary data.</text>
</comment>
<dbReference type="Pfam" id="PF03422">
    <property type="entry name" value="CBM_6"/>
    <property type="match status" value="1"/>
</dbReference>
<dbReference type="EMBL" id="JAERSG010000001">
    <property type="protein sequence ID" value="MBL0747088.1"/>
    <property type="molecule type" value="Genomic_DNA"/>
</dbReference>
<dbReference type="InterPro" id="IPR011041">
    <property type="entry name" value="Quinoprot_gluc/sorb_DH_b-prop"/>
</dbReference>
<feature type="domain" description="CBM6" evidence="5">
    <location>
        <begin position="969"/>
        <end position="1101"/>
    </location>
</feature>
<feature type="compositionally biased region" description="Low complexity" evidence="2">
    <location>
        <begin position="43"/>
        <end position="59"/>
    </location>
</feature>
<dbReference type="CDD" id="cd00146">
    <property type="entry name" value="PKD"/>
    <property type="match status" value="2"/>
</dbReference>
<dbReference type="Gene3D" id="2.120.10.30">
    <property type="entry name" value="TolB, C-terminal domain"/>
    <property type="match status" value="1"/>
</dbReference>
<dbReference type="Proteomes" id="UP000636918">
    <property type="component" value="Unassembled WGS sequence"/>
</dbReference>
<dbReference type="Pfam" id="PF18911">
    <property type="entry name" value="PKD_4"/>
    <property type="match status" value="2"/>
</dbReference>
<evidence type="ECO:0000256" key="2">
    <source>
        <dbReference type="SAM" id="MobiDB-lite"/>
    </source>
</evidence>
<dbReference type="CDD" id="cd04084">
    <property type="entry name" value="CBM6_xylanase-like"/>
    <property type="match status" value="1"/>
</dbReference>
<dbReference type="SUPFAM" id="SSF49899">
    <property type="entry name" value="Concanavalin A-like lectins/glucanases"/>
    <property type="match status" value="2"/>
</dbReference>
<dbReference type="InterPro" id="IPR041542">
    <property type="entry name" value="GH43_C2"/>
</dbReference>
<dbReference type="NCBIfam" id="NF047446">
    <property type="entry name" value="barrel_OmpL47"/>
    <property type="match status" value="3"/>
</dbReference>
<name>A0ABS1L6M3_9ACTN</name>
<dbReference type="InterPro" id="IPR013783">
    <property type="entry name" value="Ig-like_fold"/>
</dbReference>
<feature type="domain" description="PKD" evidence="4">
    <location>
        <begin position="1111"/>
        <end position="1194"/>
    </location>
</feature>
<feature type="domain" description="PKD" evidence="4">
    <location>
        <begin position="772"/>
        <end position="856"/>
    </location>
</feature>
<dbReference type="SUPFAM" id="SSF50952">
    <property type="entry name" value="Soluble quinoprotein glucose dehydrogenase"/>
    <property type="match status" value="1"/>
</dbReference>
<feature type="signal peptide" evidence="3">
    <location>
        <begin position="1"/>
        <end position="41"/>
    </location>
</feature>
<dbReference type="Pfam" id="PF17851">
    <property type="entry name" value="GH43_C2"/>
    <property type="match status" value="2"/>
</dbReference>
<dbReference type="InterPro" id="IPR029010">
    <property type="entry name" value="ThuA-like"/>
</dbReference>
<dbReference type="SUPFAM" id="SSF52317">
    <property type="entry name" value="Class I glutamine amidotransferase-like"/>
    <property type="match status" value="1"/>
</dbReference>
<dbReference type="Gene3D" id="2.60.40.10">
    <property type="entry name" value="Immunoglobulins"/>
    <property type="match status" value="2"/>
</dbReference>
<dbReference type="InterPro" id="IPR011042">
    <property type="entry name" value="6-blade_b-propeller_TolB-like"/>
</dbReference>
<dbReference type="InterPro" id="IPR008979">
    <property type="entry name" value="Galactose-bd-like_sf"/>
</dbReference>
<dbReference type="InterPro" id="IPR022409">
    <property type="entry name" value="PKD/Chitinase_dom"/>
</dbReference>
<dbReference type="Pfam" id="PF07995">
    <property type="entry name" value="GSDH"/>
    <property type="match status" value="1"/>
</dbReference>
<dbReference type="InterPro" id="IPR058094">
    <property type="entry name" value="Ig-like_OmpL47-like"/>
</dbReference>
<sequence>MNSLITRLQRRSRVVVGSSMAVIVALPLAAALGMGVSAAAAAETGRAADTARTTTTSDKTSGKSSDKSSDTSSTKLGKAEPWTLGQTADAAAEAAAAGEQFDALLFNKTAAFPHTNIPVATAAIQQLGADNNFNVTVTADSTAFTDANLEQYEVVIFLSTTGDVLNETQQGAFERYIQAGGGYAGIHAASDTEYDWPWYGNLVGAYFNNHPNGTPTATVKVEDPAHPSTAGLPKRWERTDEWYNFRTNPATARNKIHILASLDETTYAPGTGAMGVEHPIAWCQDYDGGRSWYTGMGHTDASFADANFLKHILGGIETAAGVVPSDCKATLQPSFEKVALDENTTNPMELAIADDGRVFYIDRAGAVKIILPSNGSVVTAGTVPVYTGQEFGLLGIALDPDFATNNHVFLYYAPQGTASIDRISRFTMNGNTLDLSSAVTILDVPVQRNECCHAGGSMEFDHDGNLYLATGDNTNPFDSNGFNPIDERPGREAWDAQRTSANTNDLNGKVLKIKPSAGGGYTIPAGNLFDEAADTQQKTRPEIYAMGFRNPFRIGLDEQNNKLLVADYGPDSGSTSATRGPNGRVEWNILNQPGNYGWPYCVGANTPYNDYNFASGTAGATFNCAAPVNDSPNNTGLTNLPPAKAAVIWQSNNASITGTPEIGASGAPMTSGTYDYDPDLVSDRKWPAYFDEKAIWADWNNSRLFTVQMNDGGTNYTDINRFLPNLQMRRPHALQFGPDGALYMIEWGSGFDGNNADSGVYRIDYVEGERSPTARATTDKTSGAAPLTVNFDGTGSFDGDTGSNVGLTYAWDFTSDGTVDATSPTASFTYNAAGNYTARLTVTAANGKTGTTNIDIVAGNSAPVVDLQLPLNGGFFEFGDTIKYKVVVTDAEDGTIDCSKVIVQPGLGHDQHSHGYEQYTGCEGSFVLPGDAGHSGANVFGTVTATYKDGGNGAAGSLTGIDGAVLHTKKKEAEFYDQTGRTGSNTAGTAGVATQTTTDTNGGLNVTGVETGDWFRWDVMNLTNITGVTMRAASTTTGATFEVRQGSPTGTAIGTLTVPNTGGAQTWQNVSTTFTGATTTSVPLYFVATTGGANVNWVEFAGRGVTDNTPPTVSISASKLTGSAPLPVDFTSTVSDADNDAPFTYAWSFGDTTTSTAPNPSKTYSNPGKYTVSLTVTDARGAKTTKTTEITVTAAAPICFSGRSDDFLGTSLDTSRWNQSVRVNQSLTVADGTLNIPLTNSDLYQTTNTTPNIVLQNLPGGAFEATTKVTLNATKGYQQGGLIVYGDDNNYLKLVYSGRSTAAAGSKAANIIQFAKEVNATATETNSANLGAAFPDTVWLRLSSTDGNSVTASYSSDGATWLPVTAANAARDLTGITSPRIGLLALGATAAGAADNLTAKFDYFTLTPDDTAVPCATPCQVEQFNGNALDLTSWNRSVRVNDTMTVADGTLNIPLTNSDLYQTTNTTPNVVLRDLPTGKFVVTTKVTLNATKGYQQGGLTIYGDDDNYIKLVYSGRSTAAAGSKAANIIQFFKETNAVASETNGAALGAAFPDTVWLRLSSTDGNAVTASYSSDGATWLPVTAANAARDLTGITAPKVGLVALGATAAGAADNLVAKFDFFTLGQDDTCQPGGGPSDTTAPTTTLTIPLPNGQAGWYNTRPSFTLAATDNTGGSGVASTEYRIDGGTWTPYTTAVSVPGEGTKLIEYRSKDSAGNVESIKSQTVKIDTVDPTVTSATAGTTTKTVTLTATDATSGVASIEYQIGDATTWTTYSTPLTIDEVGTKVVRFRATDVAGNVSDVGTTTVVVDDSTKPEVGATVLGSYAGELVDQASTGVTGEATMVSAADGSGFTTTVELTLAGLDPSQNYESHLHIGTTCGGFAGHYRDDPAGDGVPPNELWPTNPGWTAGSGEARIKAAADGTSFATATVPWAPRIQGGILALHRDGAIIGCVDLDLTGPGTVVLDATDDVDVTSLTYTVDGGAETAYDGPFEITAPGTHVVSYTAKDAADNTTTGSFEVVVPQGEEPPVETAKPSVAITTSPAAANGRKNWFTAPVTVTLAGSGGTGNLNLEYRIGNGPWTAYTAPFTIKADGVTLVQARATDTTGKTSAVETVTIKMDATAPTLSISGIADKARLDVAAVRQALVNATDATSGVTERVVRLDGALVDSPTRIDALSLRSGSHTLSVTVTDEAGNQASSTIGFKVVASYGGAKKLVKRLDREDTIGAKLGTKLKKELKAVKRADKSKEKGEARKAIKRFTKLASKVDDAEARKALKHLARTLKKQL</sequence>
<evidence type="ECO:0000259" key="4">
    <source>
        <dbReference type="PROSITE" id="PS50093"/>
    </source>
</evidence>
<dbReference type="Gene3D" id="3.40.50.880">
    <property type="match status" value="1"/>
</dbReference>
<dbReference type="InterPro" id="IPR006584">
    <property type="entry name" value="Cellulose-bd_IV"/>
</dbReference>
<dbReference type="SMART" id="SM00089">
    <property type="entry name" value="PKD"/>
    <property type="match status" value="3"/>
</dbReference>
<dbReference type="Gene3D" id="2.60.120.200">
    <property type="match status" value="2"/>
</dbReference>
<evidence type="ECO:0000259" key="5">
    <source>
        <dbReference type="PROSITE" id="PS51175"/>
    </source>
</evidence>
<dbReference type="InterPro" id="IPR013320">
    <property type="entry name" value="ConA-like_dom_sf"/>
</dbReference>
<organism evidence="6 7">
    <name type="scientific">Nocardioides baculatus</name>
    <dbReference type="NCBI Taxonomy" id="2801337"/>
    <lineage>
        <taxon>Bacteria</taxon>
        <taxon>Bacillati</taxon>
        <taxon>Actinomycetota</taxon>
        <taxon>Actinomycetes</taxon>
        <taxon>Propionibacteriales</taxon>
        <taxon>Nocardioidaceae</taxon>
        <taxon>Nocardioides</taxon>
    </lineage>
</organism>
<dbReference type="PROSITE" id="PS50093">
    <property type="entry name" value="PKD"/>
    <property type="match status" value="2"/>
</dbReference>
<dbReference type="InterPro" id="IPR029062">
    <property type="entry name" value="Class_I_gatase-like"/>
</dbReference>
<dbReference type="SUPFAM" id="SSF49785">
    <property type="entry name" value="Galactose-binding domain-like"/>
    <property type="match status" value="1"/>
</dbReference>
<dbReference type="Gene3D" id="3.30.1920.20">
    <property type="match status" value="1"/>
</dbReference>
<dbReference type="RefSeq" id="WP_201934369.1">
    <property type="nucleotide sequence ID" value="NZ_JAERSG010000001.1"/>
</dbReference>
<dbReference type="InterPro" id="IPR000601">
    <property type="entry name" value="PKD_dom"/>
</dbReference>